<feature type="domain" description="Alpha-amylase C-terminal" evidence="14">
    <location>
        <begin position="584"/>
        <end position="670"/>
    </location>
</feature>
<evidence type="ECO:0000256" key="13">
    <source>
        <dbReference type="SAM" id="Phobius"/>
    </source>
</evidence>
<evidence type="ECO:0000256" key="7">
    <source>
        <dbReference type="ARBA" id="ARBA00022801"/>
    </source>
</evidence>
<dbReference type="PANTHER" id="PTHR43447">
    <property type="entry name" value="ALPHA-AMYLASE"/>
    <property type="match status" value="1"/>
</dbReference>
<evidence type="ECO:0000259" key="15">
    <source>
        <dbReference type="SMART" id="SM00642"/>
    </source>
</evidence>
<keyword evidence="6" id="KW-0479">Metal-binding</keyword>
<dbReference type="SUPFAM" id="SSF51011">
    <property type="entry name" value="Glycosyl hydrolase domain"/>
    <property type="match status" value="1"/>
</dbReference>
<feature type="transmembrane region" description="Helical" evidence="13">
    <location>
        <begin position="129"/>
        <end position="156"/>
    </location>
</feature>
<comment type="caution">
    <text evidence="16">The sequence shown here is derived from an EMBL/GenBank/DDBJ whole genome shotgun (WGS) entry which is preliminary data.</text>
</comment>
<dbReference type="SMART" id="SM00632">
    <property type="entry name" value="Aamy_C"/>
    <property type="match status" value="1"/>
</dbReference>
<dbReference type="Pfam" id="PF02806">
    <property type="entry name" value="Alpha-amylase_C"/>
    <property type="match status" value="1"/>
</dbReference>
<keyword evidence="10 12" id="KW-0326">Glycosidase</keyword>
<dbReference type="InterPro" id="IPR017853">
    <property type="entry name" value="GH"/>
</dbReference>
<evidence type="ECO:0000313" key="17">
    <source>
        <dbReference type="Proteomes" id="UP000266889"/>
    </source>
</evidence>
<evidence type="ECO:0000259" key="14">
    <source>
        <dbReference type="SMART" id="SM00632"/>
    </source>
</evidence>
<dbReference type="GO" id="GO:0004556">
    <property type="term" value="F:alpha-amylase activity"/>
    <property type="evidence" value="ECO:0007669"/>
    <property type="project" value="UniProtKB-UniRule"/>
</dbReference>
<feature type="transmembrane region" description="Helical" evidence="13">
    <location>
        <begin position="55"/>
        <end position="82"/>
    </location>
</feature>
<evidence type="ECO:0000256" key="10">
    <source>
        <dbReference type="ARBA" id="ARBA00023295"/>
    </source>
</evidence>
<name>A0A3N9X0E8_9ACTN</name>
<evidence type="ECO:0000256" key="8">
    <source>
        <dbReference type="ARBA" id="ARBA00022837"/>
    </source>
</evidence>
<dbReference type="GO" id="GO:0005975">
    <property type="term" value="P:carbohydrate metabolic process"/>
    <property type="evidence" value="ECO:0007669"/>
    <property type="project" value="InterPro"/>
</dbReference>
<dbReference type="AlphaFoldDB" id="A0A3N9X0E8"/>
<dbReference type="Gene3D" id="2.60.40.1180">
    <property type="entry name" value="Golgi alpha-mannosidase II"/>
    <property type="match status" value="1"/>
</dbReference>
<dbReference type="OrthoDB" id="9805159at2"/>
<evidence type="ECO:0000256" key="1">
    <source>
        <dbReference type="ARBA" id="ARBA00000548"/>
    </source>
</evidence>
<feature type="domain" description="Glycosyl hydrolase family 13 catalytic" evidence="15">
    <location>
        <begin position="229"/>
        <end position="575"/>
    </location>
</feature>
<sequence>MIRAVRRLLRQPSAARFALLVLLIGGCGLLLLLVPRPDPAQLPLVADRLGDLAPVAAILGGALLLVALVPRTFITLAAGAIFGPLEGAAYALSAALVAAAIGFTVGRLLGREFVAERVRGRLARLDGWFARQSVLGVVTVRLLPIAGFGLVSYGYGTTGARVLPFLTGSVIASAPTAFGYAAIGAAVSSPGHVNWYAAAPASLGLIASLLVPTAVPAPPAVAAPSGGKKVIVQLFEWNWPSVASECQSTLGPKGYGYVQVSPPQEHVRGNQWWLAYQPVSYRIESRKGTRAQFQSMVNTCHAAGVKVIVDAVINHMSGQDNGGTGWAGSSYSHYDYPGIYQTQDFHHCGRNGGDDIANYNDRYEVQNCELVNLSDLKTESDYVRTKIASYLNDLLSLGVDGFRMDASKHMPAADIAAIRGKLSRSAYIVQEVIYGAGEPVQPTEYTGNGDVHEFRYGKDLARVFRSERLAYLRNFGEGWGHLPTGKGSVFVDNHDTQRDSGGVLTYRDRGIYALANAFMLAWPYGSPTVMSSYTFSNRDAGPPSDGANKTLNATCYSGWECEHRWPVIANMVGFRNATEGAGVANWYDNGNNHIAFSRSGKGFLTVNDEDSAVNGRSYYTGLPAGRYCDVIHGTYAGGTCSGPVITVDGSGWFAANVPAHDAVAIHIGARI</sequence>
<feature type="transmembrane region" description="Helical" evidence="13">
    <location>
        <begin position="162"/>
        <end position="183"/>
    </location>
</feature>
<feature type="transmembrane region" description="Helical" evidence="13">
    <location>
        <begin position="88"/>
        <end position="109"/>
    </location>
</feature>
<dbReference type="PROSITE" id="PS51257">
    <property type="entry name" value="PROKAR_LIPOPROTEIN"/>
    <property type="match status" value="1"/>
</dbReference>
<comment type="catalytic activity">
    <reaction evidence="1 12">
        <text>Endohydrolysis of (1-&gt;4)-alpha-D-glucosidic linkages in polysaccharides containing three or more (1-&gt;4)-alpha-linked D-glucose units.</text>
        <dbReference type="EC" id="3.2.1.1"/>
    </reaction>
</comment>
<keyword evidence="8" id="KW-0106">Calcium</keyword>
<evidence type="ECO:0000256" key="2">
    <source>
        <dbReference type="ARBA" id="ARBA00001913"/>
    </source>
</evidence>
<evidence type="ECO:0000256" key="4">
    <source>
        <dbReference type="ARBA" id="ARBA00012595"/>
    </source>
</evidence>
<dbReference type="Proteomes" id="UP000266889">
    <property type="component" value="Unassembled WGS sequence"/>
</dbReference>
<dbReference type="SMART" id="SM00642">
    <property type="entry name" value="Aamy"/>
    <property type="match status" value="1"/>
</dbReference>
<evidence type="ECO:0000313" key="16">
    <source>
        <dbReference type="EMBL" id="RQX06551.1"/>
    </source>
</evidence>
<evidence type="ECO:0000256" key="6">
    <source>
        <dbReference type="ARBA" id="ARBA00022723"/>
    </source>
</evidence>
<dbReference type="InterPro" id="IPR013780">
    <property type="entry name" value="Glyco_hydro_b"/>
</dbReference>
<keyword evidence="9 12" id="KW-0119">Carbohydrate metabolism</keyword>
<dbReference type="SUPFAM" id="SSF51445">
    <property type="entry name" value="(Trans)glycosidases"/>
    <property type="match status" value="1"/>
</dbReference>
<accession>A0A3N9X0E8</accession>
<keyword evidence="17" id="KW-1185">Reference proteome</keyword>
<evidence type="ECO:0000256" key="12">
    <source>
        <dbReference type="RuleBase" id="RU361134"/>
    </source>
</evidence>
<keyword evidence="13" id="KW-1133">Transmembrane helix</keyword>
<dbReference type="Pfam" id="PF09335">
    <property type="entry name" value="VTT_dom"/>
    <property type="match status" value="1"/>
</dbReference>
<dbReference type="EC" id="3.2.1.1" evidence="4 12"/>
<evidence type="ECO:0000256" key="11">
    <source>
        <dbReference type="RuleBase" id="RU003615"/>
    </source>
</evidence>
<dbReference type="CDD" id="cd11317">
    <property type="entry name" value="AmyAc_bac_euk_AmyA"/>
    <property type="match status" value="1"/>
</dbReference>
<evidence type="ECO:0000256" key="3">
    <source>
        <dbReference type="ARBA" id="ARBA00008061"/>
    </source>
</evidence>
<protein>
    <recommendedName>
        <fullName evidence="5 12">Alpha-amylase</fullName>
        <ecNumber evidence="4 12">3.2.1.1</ecNumber>
    </recommendedName>
</protein>
<comment type="similarity">
    <text evidence="3 11">Belongs to the glycosyl hydrolase 13 family.</text>
</comment>
<keyword evidence="13" id="KW-0472">Membrane</keyword>
<dbReference type="Gene3D" id="3.20.20.80">
    <property type="entry name" value="Glycosidases"/>
    <property type="match status" value="1"/>
</dbReference>
<dbReference type="InterPro" id="IPR006046">
    <property type="entry name" value="Alpha_amylase"/>
</dbReference>
<dbReference type="InterPro" id="IPR006048">
    <property type="entry name" value="A-amylase/branching_C"/>
</dbReference>
<gene>
    <name evidence="16" type="ORF">DLJ58_23700</name>
</gene>
<keyword evidence="13" id="KW-0812">Transmembrane</keyword>
<keyword evidence="7 12" id="KW-0378">Hydrolase</keyword>
<reference evidence="16 17" key="1">
    <citation type="submission" date="2018-05" db="EMBL/GenBank/DDBJ databases">
        <title>Micromonospora from Atacama Desert.</title>
        <authorList>
            <person name="Carro L."/>
            <person name="Goodfellow M."/>
            <person name="Klenk H.-P."/>
        </authorList>
    </citation>
    <scope>NUCLEOTIDE SEQUENCE [LARGE SCALE GENOMIC DNA]</scope>
    <source>
        <strain evidence="16 17">LB32</strain>
    </source>
</reference>
<feature type="transmembrane region" description="Helical" evidence="13">
    <location>
        <begin position="14"/>
        <end position="34"/>
    </location>
</feature>
<proteinExistence type="inferred from homology"/>
<dbReference type="PRINTS" id="PR00110">
    <property type="entry name" value="ALPHAAMYLASE"/>
</dbReference>
<dbReference type="EMBL" id="QGSY01000234">
    <property type="protein sequence ID" value="RQX06551.1"/>
    <property type="molecule type" value="Genomic_DNA"/>
</dbReference>
<dbReference type="InterPro" id="IPR006047">
    <property type="entry name" value="GH13_cat_dom"/>
</dbReference>
<comment type="cofactor">
    <cofactor evidence="2">
        <name>Ca(2+)</name>
        <dbReference type="ChEBI" id="CHEBI:29108"/>
    </cofactor>
</comment>
<dbReference type="Pfam" id="PF00128">
    <property type="entry name" value="Alpha-amylase"/>
    <property type="match status" value="1"/>
</dbReference>
<evidence type="ECO:0000256" key="9">
    <source>
        <dbReference type="ARBA" id="ARBA00023277"/>
    </source>
</evidence>
<evidence type="ECO:0000256" key="5">
    <source>
        <dbReference type="ARBA" id="ARBA00017303"/>
    </source>
</evidence>
<dbReference type="InterPro" id="IPR031319">
    <property type="entry name" value="A-amylase_C"/>
</dbReference>
<organism evidence="16 17">
    <name type="scientific">Micromonospora arida</name>
    <dbReference type="NCBI Taxonomy" id="2203715"/>
    <lineage>
        <taxon>Bacteria</taxon>
        <taxon>Bacillati</taxon>
        <taxon>Actinomycetota</taxon>
        <taxon>Actinomycetes</taxon>
        <taxon>Micromonosporales</taxon>
        <taxon>Micromonosporaceae</taxon>
        <taxon>Micromonospora</taxon>
    </lineage>
</organism>
<dbReference type="InterPro" id="IPR032816">
    <property type="entry name" value="VTT_dom"/>
</dbReference>
<dbReference type="GO" id="GO:0046872">
    <property type="term" value="F:metal ion binding"/>
    <property type="evidence" value="ECO:0007669"/>
    <property type="project" value="UniProtKB-KW"/>
</dbReference>